<dbReference type="WBParaSite" id="NBR_0000720101-mRNA-1">
    <property type="protein sequence ID" value="NBR_0000720101-mRNA-1"/>
    <property type="gene ID" value="NBR_0000720101"/>
</dbReference>
<dbReference type="Proteomes" id="UP000271162">
    <property type="component" value="Unassembled WGS sequence"/>
</dbReference>
<dbReference type="GO" id="GO:0005886">
    <property type="term" value="C:plasma membrane"/>
    <property type="evidence" value="ECO:0007669"/>
    <property type="project" value="TreeGrafter"/>
</dbReference>
<dbReference type="EMBL" id="UYSL01019867">
    <property type="protein sequence ID" value="VDL70791.1"/>
    <property type="molecule type" value="Genomic_DNA"/>
</dbReference>
<keyword evidence="2" id="KW-1185">Reference proteome</keyword>
<evidence type="ECO:0000313" key="2">
    <source>
        <dbReference type="Proteomes" id="UP000271162"/>
    </source>
</evidence>
<dbReference type="InterPro" id="IPR000718">
    <property type="entry name" value="Peptidase_M13"/>
</dbReference>
<evidence type="ECO:0000313" key="1">
    <source>
        <dbReference type="EMBL" id="VDL70791.1"/>
    </source>
</evidence>
<dbReference type="GO" id="GO:0004222">
    <property type="term" value="F:metalloendopeptidase activity"/>
    <property type="evidence" value="ECO:0007669"/>
    <property type="project" value="InterPro"/>
</dbReference>
<reference evidence="3" key="1">
    <citation type="submission" date="2017-02" db="UniProtKB">
        <authorList>
            <consortium name="WormBaseParasite"/>
        </authorList>
    </citation>
    <scope>IDENTIFICATION</scope>
</reference>
<sequence length="277" mass="31968">MEYFSRIFYITLYLRDVVSEQLDQCEEPCRKMKNDVPSSTNSKLSEYVRSSLNYKVDPCDNFYQFACGNWKSNAPPPESLYDETSSLYLHMDRYTEQKRVPTVVEDINALKAPTLTIKLITSDVGVEFKSTQAAADIKKLINFMRSLYSIPKITMDDIAYLRNVTSFDSKLRVKLSDVDRMVTKAAANKIDKISEKLLYDDIAFDDNLLDNEYTKEIAVEHAPFLQMLDKFDHINQEKMFVKLVKPVNEVELASNIYYYDQAGANAYFFQNGNALSE</sequence>
<accession>A0A0N4XWE1</accession>
<reference evidence="1 2" key="2">
    <citation type="submission" date="2018-11" db="EMBL/GenBank/DDBJ databases">
        <authorList>
            <consortium name="Pathogen Informatics"/>
        </authorList>
    </citation>
    <scope>NUCLEOTIDE SEQUENCE [LARGE SCALE GENOMIC DNA]</scope>
</reference>
<dbReference type="InterPro" id="IPR042089">
    <property type="entry name" value="Peptidase_M13_dom_2"/>
</dbReference>
<proteinExistence type="predicted"/>
<protein>
    <submittedName>
        <fullName evidence="3">Neprilysin</fullName>
    </submittedName>
</protein>
<dbReference type="STRING" id="27835.A0A0N4XWE1"/>
<dbReference type="PANTHER" id="PTHR11733">
    <property type="entry name" value="ZINC METALLOPROTEASE FAMILY M13 NEPRILYSIN-RELATED"/>
    <property type="match status" value="1"/>
</dbReference>
<dbReference type="Gene3D" id="1.10.1380.10">
    <property type="entry name" value="Neutral endopeptidase , domain2"/>
    <property type="match status" value="1"/>
</dbReference>
<gene>
    <name evidence="1" type="ORF">NBR_LOCUS7202</name>
</gene>
<dbReference type="Gene3D" id="3.40.390.10">
    <property type="entry name" value="Collagenase (Catalytic Domain)"/>
    <property type="match status" value="1"/>
</dbReference>
<dbReference type="GO" id="GO:0016485">
    <property type="term" value="P:protein processing"/>
    <property type="evidence" value="ECO:0007669"/>
    <property type="project" value="TreeGrafter"/>
</dbReference>
<dbReference type="PROSITE" id="PS51885">
    <property type="entry name" value="NEPRILYSIN"/>
    <property type="match status" value="1"/>
</dbReference>
<organism evidence="3">
    <name type="scientific">Nippostrongylus brasiliensis</name>
    <name type="common">Rat hookworm</name>
    <dbReference type="NCBI Taxonomy" id="27835"/>
    <lineage>
        <taxon>Eukaryota</taxon>
        <taxon>Metazoa</taxon>
        <taxon>Ecdysozoa</taxon>
        <taxon>Nematoda</taxon>
        <taxon>Chromadorea</taxon>
        <taxon>Rhabditida</taxon>
        <taxon>Rhabditina</taxon>
        <taxon>Rhabditomorpha</taxon>
        <taxon>Strongyloidea</taxon>
        <taxon>Heligmosomidae</taxon>
        <taxon>Nippostrongylus</taxon>
    </lineage>
</organism>
<dbReference type="PANTHER" id="PTHR11733:SF241">
    <property type="entry name" value="GH26575P-RELATED"/>
    <property type="match status" value="1"/>
</dbReference>
<name>A0A0N4XWE1_NIPBR</name>
<dbReference type="InterPro" id="IPR024079">
    <property type="entry name" value="MetalloPept_cat_dom_sf"/>
</dbReference>
<dbReference type="SUPFAM" id="SSF55486">
    <property type="entry name" value="Metalloproteases ('zincins'), catalytic domain"/>
    <property type="match status" value="1"/>
</dbReference>
<evidence type="ECO:0000313" key="3">
    <source>
        <dbReference type="WBParaSite" id="NBR_0000720101-mRNA-1"/>
    </source>
</evidence>
<dbReference type="AlphaFoldDB" id="A0A0N4XWE1"/>